<gene>
    <name evidence="2" type="ORF">F1559_005137</name>
</gene>
<protein>
    <submittedName>
        <fullName evidence="2">Uncharacterized protein</fullName>
    </submittedName>
</protein>
<dbReference type="Proteomes" id="UP000530660">
    <property type="component" value="Unassembled WGS sequence"/>
</dbReference>
<reference evidence="2 3" key="1">
    <citation type="journal article" date="2020" name="J. Phycol.">
        <title>Comparative genome analysis reveals Cyanidiococcus gen. nov., a new extremophilic red algal genus sister to Cyanidioschyzon (Cyanidioschyzonaceae, Rhodophyta).</title>
        <authorList>
            <person name="Liu S.-L."/>
            <person name="Chiang Y.-R."/>
            <person name="Yoon H.S."/>
            <person name="Fu H.-Y."/>
        </authorList>
    </citation>
    <scope>NUCLEOTIDE SEQUENCE [LARGE SCALE GENOMIC DNA]</scope>
    <source>
        <strain evidence="2 3">THAL066</strain>
    </source>
</reference>
<accession>A0A7J7IR32</accession>
<dbReference type="AlphaFoldDB" id="A0A7J7IR32"/>
<proteinExistence type="predicted"/>
<keyword evidence="3" id="KW-1185">Reference proteome</keyword>
<evidence type="ECO:0000313" key="3">
    <source>
        <dbReference type="Proteomes" id="UP000530660"/>
    </source>
</evidence>
<comment type="caution">
    <text evidence="2">The sequence shown here is derived from an EMBL/GenBank/DDBJ whole genome shotgun (WGS) entry which is preliminary data.</text>
</comment>
<feature type="region of interest" description="Disordered" evidence="1">
    <location>
        <begin position="176"/>
        <end position="205"/>
    </location>
</feature>
<feature type="compositionally biased region" description="Basic and acidic residues" evidence="1">
    <location>
        <begin position="143"/>
        <end position="158"/>
    </location>
</feature>
<name>A0A7J7IR32_9RHOD</name>
<evidence type="ECO:0000313" key="2">
    <source>
        <dbReference type="EMBL" id="KAF6005533.1"/>
    </source>
</evidence>
<feature type="region of interest" description="Disordered" evidence="1">
    <location>
        <begin position="138"/>
        <end position="158"/>
    </location>
</feature>
<dbReference type="EMBL" id="VWRR01000001">
    <property type="protein sequence ID" value="KAF6005533.1"/>
    <property type="molecule type" value="Genomic_DNA"/>
</dbReference>
<evidence type="ECO:0000256" key="1">
    <source>
        <dbReference type="SAM" id="MobiDB-lite"/>
    </source>
</evidence>
<sequence length="205" mass="23863">MDVLQRVIRLQPTALSIWFDFGLALAREARSRLDRLDYVADLQAGTLLLESAGGCFHALESSLRNMQRSVSEDRYRQWQTALAGPTNRVVSADAARVNGAWCFRCLPEARERLAYATERTHRKREELRQQQQLREAAAARQAEANRQRREAQQREAAELEKLAREQQLEFLRRQEEWEAQRGKSRRKSHVMVDLDEDLGENRETT</sequence>
<organism evidence="2 3">
    <name type="scientific">Cyanidiococcus yangmingshanensis</name>
    <dbReference type="NCBI Taxonomy" id="2690220"/>
    <lineage>
        <taxon>Eukaryota</taxon>
        <taxon>Rhodophyta</taxon>
        <taxon>Bangiophyceae</taxon>
        <taxon>Cyanidiales</taxon>
        <taxon>Cyanidiaceae</taxon>
        <taxon>Cyanidiococcus</taxon>
    </lineage>
</organism>